<evidence type="ECO:0000256" key="1">
    <source>
        <dbReference type="ARBA" id="ARBA00004413"/>
    </source>
</evidence>
<dbReference type="EMBL" id="JAENGY010000264">
    <property type="protein sequence ID" value="KAG6967658.1"/>
    <property type="molecule type" value="Genomic_DNA"/>
</dbReference>
<dbReference type="GO" id="GO:0005886">
    <property type="term" value="C:plasma membrane"/>
    <property type="evidence" value="ECO:0007669"/>
    <property type="project" value="UniProtKB-SubCell"/>
</dbReference>
<dbReference type="PROSITE" id="PS51718">
    <property type="entry name" value="G_DYNAMIN_2"/>
    <property type="match status" value="1"/>
</dbReference>
<keyword evidence="4" id="KW-0479">Metal-binding</keyword>
<dbReference type="PROSITE" id="PS50222">
    <property type="entry name" value="EF_HAND_2"/>
    <property type="match status" value="1"/>
</dbReference>
<feature type="coiled-coil region" evidence="10">
    <location>
        <begin position="257"/>
        <end position="305"/>
    </location>
</feature>
<evidence type="ECO:0000256" key="7">
    <source>
        <dbReference type="ARBA" id="ARBA00022837"/>
    </source>
</evidence>
<dbReference type="SMART" id="SM00027">
    <property type="entry name" value="EH"/>
    <property type="match status" value="1"/>
</dbReference>
<reference evidence="15" key="1">
    <citation type="submission" date="2021-01" db="EMBL/GenBank/DDBJ databases">
        <title>Phytophthora aleatoria, a newly-described species from Pinus radiata is distinct from Phytophthora cactorum isolates based on comparative genomics.</title>
        <authorList>
            <person name="Mcdougal R."/>
            <person name="Panda P."/>
            <person name="Williams N."/>
            <person name="Studholme D.J."/>
        </authorList>
    </citation>
    <scope>NUCLEOTIDE SEQUENCE</scope>
    <source>
        <strain evidence="15">NZFS 4037</strain>
    </source>
</reference>
<keyword evidence="7" id="KW-0106">Calcium</keyword>
<dbReference type="GO" id="GO:0005525">
    <property type="term" value="F:GTP binding"/>
    <property type="evidence" value="ECO:0007669"/>
    <property type="project" value="InterPro"/>
</dbReference>
<keyword evidence="16" id="KW-1185">Reference proteome</keyword>
<dbReference type="InterPro" id="IPR040990">
    <property type="entry name" value="DUF5600"/>
</dbReference>
<evidence type="ECO:0008006" key="17">
    <source>
        <dbReference type="Google" id="ProtNLM"/>
    </source>
</evidence>
<dbReference type="InterPro" id="IPR031692">
    <property type="entry name" value="EHD_N"/>
</dbReference>
<keyword evidence="5" id="KW-0547">Nucleotide-binding</keyword>
<comment type="caution">
    <text evidence="15">The sequence shown here is derived from an EMBL/GenBank/DDBJ whole genome shotgun (WGS) entry which is preliminary data.</text>
</comment>
<keyword evidence="9" id="KW-0472">Membrane</keyword>
<feature type="compositionally biased region" description="Polar residues" evidence="11">
    <location>
        <begin position="1171"/>
        <end position="1180"/>
    </location>
</feature>
<dbReference type="InterPro" id="IPR000261">
    <property type="entry name" value="EH_dom"/>
</dbReference>
<evidence type="ECO:0000313" key="15">
    <source>
        <dbReference type="EMBL" id="KAG6967658.1"/>
    </source>
</evidence>
<feature type="region of interest" description="Disordered" evidence="11">
    <location>
        <begin position="1154"/>
        <end position="1187"/>
    </location>
</feature>
<evidence type="ECO:0000313" key="16">
    <source>
        <dbReference type="Proteomes" id="UP000709295"/>
    </source>
</evidence>
<dbReference type="GO" id="GO:0010008">
    <property type="term" value="C:endosome membrane"/>
    <property type="evidence" value="ECO:0007669"/>
    <property type="project" value="UniProtKB-SubCell"/>
</dbReference>
<dbReference type="Pfam" id="PF21773">
    <property type="entry name" value="ODAD1_CC"/>
    <property type="match status" value="1"/>
</dbReference>
<evidence type="ECO:0000256" key="2">
    <source>
        <dbReference type="ARBA" id="ARBA00004481"/>
    </source>
</evidence>
<evidence type="ECO:0000256" key="4">
    <source>
        <dbReference type="ARBA" id="ARBA00022723"/>
    </source>
</evidence>
<gene>
    <name evidence="15" type="ORF">JG688_00006197</name>
</gene>
<comment type="subcellular location">
    <subcellularLocation>
        <location evidence="1">Cell membrane</location>
        <topology evidence="1">Peripheral membrane protein</topology>
        <orientation evidence="1">Cytoplasmic side</orientation>
    </subcellularLocation>
    <subcellularLocation>
        <location evidence="2">Endosome membrane</location>
        <topology evidence="2">Peripheral membrane protein</topology>
    </subcellularLocation>
</comment>
<proteinExistence type="predicted"/>
<evidence type="ECO:0000256" key="8">
    <source>
        <dbReference type="ARBA" id="ARBA00023054"/>
    </source>
</evidence>
<keyword evidence="6" id="KW-0967">Endosome</keyword>
<dbReference type="InterPro" id="IPR049258">
    <property type="entry name" value="ODAD1_CC"/>
</dbReference>
<evidence type="ECO:0000259" key="13">
    <source>
        <dbReference type="PROSITE" id="PS50222"/>
    </source>
</evidence>
<dbReference type="InterPro" id="IPR051876">
    <property type="entry name" value="ODA-DC/CCD"/>
</dbReference>
<name>A0A8J5J8W7_9STRA</name>
<dbReference type="InterPro" id="IPR030381">
    <property type="entry name" value="G_DYNAMIN_dom"/>
</dbReference>
<dbReference type="PANTHER" id="PTHR21694:SF18">
    <property type="entry name" value="COILED-COIL DOMAIN-CONTAINING PROTEIN 63"/>
    <property type="match status" value="1"/>
</dbReference>
<keyword evidence="8 10" id="KW-0175">Coiled coil</keyword>
<sequence length="1187" mass="129769">MSGDLRPESDDGSADAVSRLLGTNTTLGIIAGLTLAAANEQHHDEEEDPIPPMTEPLGRTRRRSVFGLLGAGPNGFATSSPAKKPPGPQATVFSVQAPRETIQRLQNHNKLLKQELSIEARAARELLGQEKRSRVEQLRSTLAAFARKLVKAQRQVEKTEQIIHRKTQELAALRLALQPIPAHEAAAAFAAEAEAGTPGKPLAAAAAAAAVSGRLRVAENRLELALVRKNEVDSANKHLLARVDAARRDRIIFDGIYKKLERETSGCKARHEQAKADLTRATQAREALAREVARLQDAAEREQFEYEHQFQELKRSIEHWRRETGVRMAASELQNSPLGLSELDANSEQDKANAGALSRVTALSSWKIGVDRALTSVPDSLMTKYDQAFAAIRERTGLQDASALAQDLLARDAANFQRFKRVEELSREEVALQTQVAVLTTQIETFKAREGIASRASQKQHCRRVEAALRETQQACDDLDAEIEERDAVLGRIKASVHSVHNTMAHASSGGSTSGNATALGQGITDSSAIEFLQAIETYTTALLQSKASGALAVAHSLGDEVMGNHRRAGNDKKSPEASGIATGEELGDDEEDERALTIFLLLELPRSPPAMSKATGPRFQRSGSIPGKGGAELHAGGEGAEIAAKSREVIDRLKKLYATKLRPLEKRYDFGDFHSPLLSDSDFEAKPQVLMIGQYSVGKTSFIEYLLGRPFPGQRVGPEPTTDRFVAVMHGEEERTVPGNAACVSPDLPYGGLSMFGTAFLNKFEVAQLPAPLLGQLTIVDTPGILSGEKQRIARGYDFTQVARWFAERSDLILLLFDAHKLDISDEFQRVIEVLQGQSDKVRCVLNKADQVDQQRLLRVYGALMWSLGKVLKTPEVMRVYLGSFWSQPRQKHGDDGSSSTPEALFDAEERDLLDELRALPQHAAVRKVNELVKRARLAKVHACILGHLRDKMPAVFGMEKKQRELLENMGENFREVQRKYHLPPGDFPPIDAFVRQCADRKFTKFPSLKSRELQDIDEMLTKDIPALMASLPKHTRVGIAGVENPENGSVSSNPFASIAPVGRLQWEEELLGRKGEYDAVFATLSLDVTGRAAGGSCMAPLQKQASTTVSQVTLRAIWDLADQSKAGSLDADEFAVAMHLCALAKEGEPIPAELPTSLVPPLSGKDQPQIGSPSQTSAIRRPSII</sequence>
<accession>A0A8J5J8W7</accession>
<dbReference type="InterPro" id="IPR002048">
    <property type="entry name" value="EF_hand_dom"/>
</dbReference>
<feature type="region of interest" description="Disordered" evidence="11">
    <location>
        <begin position="563"/>
        <end position="591"/>
    </location>
</feature>
<organism evidence="15 16">
    <name type="scientific">Phytophthora aleatoria</name>
    <dbReference type="NCBI Taxonomy" id="2496075"/>
    <lineage>
        <taxon>Eukaryota</taxon>
        <taxon>Sar</taxon>
        <taxon>Stramenopiles</taxon>
        <taxon>Oomycota</taxon>
        <taxon>Peronosporomycetes</taxon>
        <taxon>Peronosporales</taxon>
        <taxon>Peronosporaceae</taxon>
        <taxon>Phytophthora</taxon>
    </lineage>
</organism>
<feature type="domain" description="EH" evidence="12">
    <location>
        <begin position="1075"/>
        <end position="1167"/>
    </location>
</feature>
<evidence type="ECO:0000256" key="5">
    <source>
        <dbReference type="ARBA" id="ARBA00022741"/>
    </source>
</evidence>
<protein>
    <recommendedName>
        <fullName evidence="17">Calmodulin</fullName>
    </recommendedName>
</protein>
<evidence type="ECO:0000256" key="6">
    <source>
        <dbReference type="ARBA" id="ARBA00022753"/>
    </source>
</evidence>
<evidence type="ECO:0000256" key="11">
    <source>
        <dbReference type="SAM" id="MobiDB-lite"/>
    </source>
</evidence>
<feature type="coiled-coil region" evidence="10">
    <location>
        <begin position="422"/>
        <end position="482"/>
    </location>
</feature>
<evidence type="ECO:0000259" key="12">
    <source>
        <dbReference type="PROSITE" id="PS50031"/>
    </source>
</evidence>
<feature type="region of interest" description="Disordered" evidence="11">
    <location>
        <begin position="39"/>
        <end position="58"/>
    </location>
</feature>
<feature type="coiled-coil region" evidence="10">
    <location>
        <begin position="102"/>
        <end position="176"/>
    </location>
</feature>
<dbReference type="InterPro" id="IPR045063">
    <property type="entry name" value="Dynamin_N"/>
</dbReference>
<dbReference type="Pfam" id="PF12763">
    <property type="entry name" value="EH"/>
    <property type="match status" value="1"/>
</dbReference>
<dbReference type="GO" id="GO:0005509">
    <property type="term" value="F:calcium ion binding"/>
    <property type="evidence" value="ECO:0007669"/>
    <property type="project" value="InterPro"/>
</dbReference>
<evidence type="ECO:0000259" key="14">
    <source>
        <dbReference type="PROSITE" id="PS51718"/>
    </source>
</evidence>
<dbReference type="Pfam" id="PF16880">
    <property type="entry name" value="EHD_N"/>
    <property type="match status" value="1"/>
</dbReference>
<feature type="domain" description="Dynamin-type G" evidence="14">
    <location>
        <begin position="684"/>
        <end position="922"/>
    </location>
</feature>
<dbReference type="FunFam" id="3.40.50.300:FF:000147">
    <property type="entry name" value="EH domain-containing protein 1"/>
    <property type="match status" value="1"/>
</dbReference>
<dbReference type="PROSITE" id="PS50031">
    <property type="entry name" value="EH"/>
    <property type="match status" value="1"/>
</dbReference>
<evidence type="ECO:0000256" key="3">
    <source>
        <dbReference type="ARBA" id="ARBA00022475"/>
    </source>
</evidence>
<dbReference type="Pfam" id="PF18150">
    <property type="entry name" value="DUF5600"/>
    <property type="match status" value="1"/>
</dbReference>
<dbReference type="Pfam" id="PF00350">
    <property type="entry name" value="Dynamin_N"/>
    <property type="match status" value="2"/>
</dbReference>
<feature type="region of interest" description="Disordered" evidence="11">
    <location>
        <begin position="611"/>
        <end position="634"/>
    </location>
</feature>
<feature type="domain" description="EF-hand" evidence="13">
    <location>
        <begin position="1111"/>
        <end position="1146"/>
    </location>
</feature>
<evidence type="ECO:0000256" key="9">
    <source>
        <dbReference type="ARBA" id="ARBA00023136"/>
    </source>
</evidence>
<dbReference type="PANTHER" id="PTHR21694">
    <property type="entry name" value="COILED-COIL DOMAIN-CONTAINING PROTEIN 63"/>
    <property type="match status" value="1"/>
</dbReference>
<keyword evidence="3" id="KW-1003">Cell membrane</keyword>
<evidence type="ECO:0000256" key="10">
    <source>
        <dbReference type="SAM" id="Coils"/>
    </source>
</evidence>
<dbReference type="AlphaFoldDB" id="A0A8J5J8W7"/>
<dbReference type="CDD" id="cd09913">
    <property type="entry name" value="EHD"/>
    <property type="match status" value="1"/>
</dbReference>
<dbReference type="Proteomes" id="UP000709295">
    <property type="component" value="Unassembled WGS sequence"/>
</dbReference>